<reference evidence="3 4" key="1">
    <citation type="journal article" date="2024" name="IMA Fungus">
        <title>Apiospora arundinis, a panoply of carbohydrate-active enzymes and secondary metabolites.</title>
        <authorList>
            <person name="Sorensen T."/>
            <person name="Petersen C."/>
            <person name="Muurmann A.T."/>
            <person name="Christiansen J.V."/>
            <person name="Brundto M.L."/>
            <person name="Overgaard C.K."/>
            <person name="Boysen A.T."/>
            <person name="Wollenberg R.D."/>
            <person name="Larsen T.O."/>
            <person name="Sorensen J.L."/>
            <person name="Nielsen K.L."/>
            <person name="Sondergaard T.E."/>
        </authorList>
    </citation>
    <scope>NUCLEOTIDE SEQUENCE [LARGE SCALE GENOMIC DNA]</scope>
    <source>
        <strain evidence="3 4">AAU 773</strain>
    </source>
</reference>
<feature type="compositionally biased region" description="Basic and acidic residues" evidence="1">
    <location>
        <begin position="35"/>
        <end position="44"/>
    </location>
</feature>
<feature type="compositionally biased region" description="Polar residues" evidence="1">
    <location>
        <begin position="85"/>
        <end position="117"/>
    </location>
</feature>
<feature type="compositionally biased region" description="Polar residues" evidence="1">
    <location>
        <begin position="395"/>
        <end position="426"/>
    </location>
</feature>
<accession>A0ABR2JN51</accession>
<feature type="compositionally biased region" description="Basic and acidic residues" evidence="1">
    <location>
        <begin position="183"/>
        <end position="197"/>
    </location>
</feature>
<gene>
    <name evidence="3" type="ORF">PGQ11_001413</name>
</gene>
<dbReference type="Proteomes" id="UP001390339">
    <property type="component" value="Unassembled WGS sequence"/>
</dbReference>
<feature type="region of interest" description="Disordered" evidence="1">
    <location>
        <begin position="22"/>
        <end position="132"/>
    </location>
</feature>
<feature type="compositionally biased region" description="Basic and acidic residues" evidence="1">
    <location>
        <begin position="281"/>
        <end position="290"/>
    </location>
</feature>
<keyword evidence="2" id="KW-0732">Signal</keyword>
<feature type="compositionally biased region" description="Low complexity" evidence="1">
    <location>
        <begin position="306"/>
        <end position="343"/>
    </location>
</feature>
<evidence type="ECO:0000256" key="2">
    <source>
        <dbReference type="SAM" id="SignalP"/>
    </source>
</evidence>
<feature type="chain" id="PRO_5045167748" description="Signal peptide-containing protein" evidence="2">
    <location>
        <begin position="24"/>
        <end position="458"/>
    </location>
</feature>
<protein>
    <recommendedName>
        <fullName evidence="5">Signal peptide-containing protein</fullName>
    </recommendedName>
</protein>
<feature type="compositionally biased region" description="Low complexity" evidence="1">
    <location>
        <begin position="251"/>
        <end position="269"/>
    </location>
</feature>
<feature type="signal peptide" evidence="2">
    <location>
        <begin position="1"/>
        <end position="23"/>
    </location>
</feature>
<evidence type="ECO:0000313" key="3">
    <source>
        <dbReference type="EMBL" id="KAK8880119.1"/>
    </source>
</evidence>
<keyword evidence="4" id="KW-1185">Reference proteome</keyword>
<name>A0ABR2JN51_9PEZI</name>
<sequence>MSFGVALQSAIFYVVACTPCAQAREHRDSKKKAKKDREEKDRMQAEMPELYQHPDPFNTNPYWSEEITMGPRLPSKKNANASKSTSQRALNSSGRDSRSETASSIGLDSAHMASTPTVVPEGEELRQSISIGWSDDWNKKRYQREDEELWGRENFSRTGHKLVDAMKQARNSVGRMVEATLDMGKEPKNVTDEERTDFYAPTIKNPPVNDYHPPVISQRPRDKSAAQWMLQPPPPAKIMEGKVPSRSMSLASQASRRTAASTRSARTMTGEGPPLGKRMHEKMVEKKLRQGSDAPTEAEFAAAMNRPSTARRSTNASRSGLSQRSQRSARSRSLSNDSSDNTSPEMKVRRKQRRSRVPITPDLDSSDDEEFYRGNSIESLGAMTKAAQRPKLETIFSSQNSASKATEQSKRPQTPENQTTVRSPAQETFHRASNAESIVPVPTKDVNMTAGVAVQASA</sequence>
<evidence type="ECO:0000313" key="4">
    <source>
        <dbReference type="Proteomes" id="UP001390339"/>
    </source>
</evidence>
<comment type="caution">
    <text evidence="3">The sequence shown here is derived from an EMBL/GenBank/DDBJ whole genome shotgun (WGS) entry which is preliminary data.</text>
</comment>
<feature type="region of interest" description="Disordered" evidence="1">
    <location>
        <begin position="180"/>
        <end position="442"/>
    </location>
</feature>
<organism evidence="3 4">
    <name type="scientific">Apiospora arundinis</name>
    <dbReference type="NCBI Taxonomy" id="335852"/>
    <lineage>
        <taxon>Eukaryota</taxon>
        <taxon>Fungi</taxon>
        <taxon>Dikarya</taxon>
        <taxon>Ascomycota</taxon>
        <taxon>Pezizomycotina</taxon>
        <taxon>Sordariomycetes</taxon>
        <taxon>Xylariomycetidae</taxon>
        <taxon>Amphisphaeriales</taxon>
        <taxon>Apiosporaceae</taxon>
        <taxon>Apiospora</taxon>
    </lineage>
</organism>
<proteinExistence type="predicted"/>
<dbReference type="EMBL" id="JAPCWZ010000001">
    <property type="protein sequence ID" value="KAK8880119.1"/>
    <property type="molecule type" value="Genomic_DNA"/>
</dbReference>
<evidence type="ECO:0008006" key="5">
    <source>
        <dbReference type="Google" id="ProtNLM"/>
    </source>
</evidence>
<evidence type="ECO:0000256" key="1">
    <source>
        <dbReference type="SAM" id="MobiDB-lite"/>
    </source>
</evidence>